<dbReference type="PANTHER" id="PTHR12496">
    <property type="entry name" value="CGI-41 METHYLTRANSFERASE"/>
    <property type="match status" value="1"/>
</dbReference>
<dbReference type="PANTHER" id="PTHR12496:SF2">
    <property type="entry name" value="METHYLTRANSFERASE-LIKE PROTEIN 25B"/>
    <property type="match status" value="1"/>
</dbReference>
<organism evidence="2 3">
    <name type="scientific">Diabrotica balteata</name>
    <name type="common">Banded cucumber beetle</name>
    <dbReference type="NCBI Taxonomy" id="107213"/>
    <lineage>
        <taxon>Eukaryota</taxon>
        <taxon>Metazoa</taxon>
        <taxon>Ecdysozoa</taxon>
        <taxon>Arthropoda</taxon>
        <taxon>Hexapoda</taxon>
        <taxon>Insecta</taxon>
        <taxon>Pterygota</taxon>
        <taxon>Neoptera</taxon>
        <taxon>Endopterygota</taxon>
        <taxon>Coleoptera</taxon>
        <taxon>Polyphaga</taxon>
        <taxon>Cucujiformia</taxon>
        <taxon>Chrysomeloidea</taxon>
        <taxon>Chrysomelidae</taxon>
        <taxon>Galerucinae</taxon>
        <taxon>Diabroticina</taxon>
        <taxon>Diabroticites</taxon>
        <taxon>Diabrotica</taxon>
    </lineage>
</organism>
<dbReference type="AlphaFoldDB" id="A0A9N9T260"/>
<protein>
    <recommendedName>
        <fullName evidence="1">Methyltransferase domain-containing protein</fullName>
    </recommendedName>
</protein>
<evidence type="ECO:0000313" key="3">
    <source>
        <dbReference type="Proteomes" id="UP001153709"/>
    </source>
</evidence>
<dbReference type="EMBL" id="OU898279">
    <property type="protein sequence ID" value="CAG9833919.1"/>
    <property type="molecule type" value="Genomic_DNA"/>
</dbReference>
<dbReference type="InterPro" id="IPR025714">
    <property type="entry name" value="Methyltranfer_dom"/>
</dbReference>
<accession>A0A9N9T260</accession>
<dbReference type="SUPFAM" id="SSF53335">
    <property type="entry name" value="S-adenosyl-L-methionine-dependent methyltransferases"/>
    <property type="match status" value="1"/>
</dbReference>
<dbReference type="InterPro" id="IPR052220">
    <property type="entry name" value="METTL25"/>
</dbReference>
<dbReference type="OrthoDB" id="5875367at2759"/>
<gene>
    <name evidence="2" type="ORF">DIABBA_LOCUS7279</name>
</gene>
<sequence length="447" mass="51518">MDIEKRLLTCYKVYQTFDNVLNSYVSDYYVDNHWNKLSTSWSNYFEEIKIGELSDLLNLSKPLNGIIHPLTLLCLRCVIDNYTLSRTRADFPAEISPFEDNKNFMNFFWKNVKLKKRHEIDVMAKLCYRLAKETNCFHIVDIGSGVGHLSRMLSYGYGIKVCTVEAVDAFTKLAEIMDSNFENVLTKRKISHRNIFKTVHVNKRITNDLNAQDFLRIVQNAFNNKNVKFGIVGLHPCGDLGATLLRLYTECPNIVFINIASCCYMKITLNPTNEACFPLSTFCKTQNIVLSYLVCEIACHAIENYSEKLRNDAEYKKLKIHAYRAALEEILTSVDPGLKHSIVGSVKCSNDLTFVDYVKKICDNNNLPTLPDEKVIFYEDYINTTWRKVVSFYSIRLLLAPLVENIILLDRWLYVLENGSECKILPLFDCNISPRNLVLSANKRKYA</sequence>
<dbReference type="Proteomes" id="UP001153709">
    <property type="component" value="Chromosome 4"/>
</dbReference>
<name>A0A9N9T260_DIABA</name>
<evidence type="ECO:0000313" key="2">
    <source>
        <dbReference type="EMBL" id="CAG9833919.1"/>
    </source>
</evidence>
<dbReference type="Pfam" id="PF13679">
    <property type="entry name" value="Methyltransf_32"/>
    <property type="match status" value="1"/>
</dbReference>
<keyword evidence="3" id="KW-1185">Reference proteome</keyword>
<evidence type="ECO:0000259" key="1">
    <source>
        <dbReference type="Pfam" id="PF13679"/>
    </source>
</evidence>
<proteinExistence type="predicted"/>
<dbReference type="InterPro" id="IPR029063">
    <property type="entry name" value="SAM-dependent_MTases_sf"/>
</dbReference>
<feature type="domain" description="Methyltransferase" evidence="1">
    <location>
        <begin position="115"/>
        <end position="268"/>
    </location>
</feature>
<reference evidence="2" key="1">
    <citation type="submission" date="2022-01" db="EMBL/GenBank/DDBJ databases">
        <authorList>
            <person name="King R."/>
        </authorList>
    </citation>
    <scope>NUCLEOTIDE SEQUENCE</scope>
</reference>